<evidence type="ECO:0000256" key="2">
    <source>
        <dbReference type="ARBA" id="ARBA00002631"/>
    </source>
</evidence>
<dbReference type="STRING" id="1303921.BSEPE_0453"/>
<evidence type="ECO:0000313" key="13">
    <source>
        <dbReference type="EMBL" id="BAS67465.1"/>
    </source>
</evidence>
<dbReference type="InterPro" id="IPR005122">
    <property type="entry name" value="Uracil-DNA_glycosylase-like"/>
</dbReference>
<dbReference type="InterPro" id="IPR036895">
    <property type="entry name" value="Uracil-DNA_glycosylase-like_sf"/>
</dbReference>
<evidence type="ECO:0000256" key="7">
    <source>
        <dbReference type="ARBA" id="ARBA00022801"/>
    </source>
</evidence>
<sequence>MVGKFIGYHPQINALLETNSAGRLMAFLAQQKKSNKIIFPAQKNWFKAFELTPFNEVKVIILGQDPYHSEGQAQGLSFSVADGMKIPPSLRNIYQELELDLGIPANNSGNLKHWATQGVLLLNSVLTVEKNSPGSHANSGWIDFTDGVIHTLSEEKENLIFMLWGSYAQQKVELIDANKHLILTATHPSPFSAHKGFFGCKHFSKANDYLKIHKQKPIDW</sequence>
<dbReference type="GO" id="GO:0005737">
    <property type="term" value="C:cytoplasm"/>
    <property type="evidence" value="ECO:0007669"/>
    <property type="project" value="UniProtKB-SubCell"/>
</dbReference>
<dbReference type="GO" id="GO:0004844">
    <property type="term" value="F:uracil DNA N-glycosylase activity"/>
    <property type="evidence" value="ECO:0007669"/>
    <property type="project" value="UniProtKB-UniRule"/>
</dbReference>
<comment type="function">
    <text evidence="2 9 11">Excises uracil residues from the DNA which can arise as a result of misincorporation of dUMP residues by DNA polymerase or due to deamination of cytosine.</text>
</comment>
<dbReference type="InterPro" id="IPR018085">
    <property type="entry name" value="Ura-DNA_Glyclase_AS"/>
</dbReference>
<dbReference type="SMART" id="SM00987">
    <property type="entry name" value="UreE_C"/>
    <property type="match status" value="1"/>
</dbReference>
<dbReference type="InterPro" id="IPR002043">
    <property type="entry name" value="UDG_fam1"/>
</dbReference>
<reference evidence="13 14" key="1">
    <citation type="journal article" date="2000" name="Mar. Ecol. Prog. Ser.">
        <title>Phylogenetic characterization of endosymbionts in three hydrothermal vent mussels: influence on host distributions.</title>
        <authorList>
            <person name="Fujiwara Y."/>
            <person name="Takai K."/>
            <person name="Uematsu K."/>
            <person name="Tsuchida S."/>
            <person name="Hunt J.C."/>
            <person name="Hashimoto J."/>
        </authorList>
    </citation>
    <scope>NUCLEOTIDE SEQUENCE [LARGE SCALE GENOMIC DNA]</scope>
    <source>
        <strain evidence="13 14">Myojin Knoll</strain>
    </source>
</reference>
<dbReference type="EC" id="3.2.2.27" evidence="4 9"/>
<dbReference type="SMART" id="SM00986">
    <property type="entry name" value="UDG"/>
    <property type="match status" value="1"/>
</dbReference>
<comment type="subcellular location">
    <subcellularLocation>
        <location evidence="9">Cytoplasm</location>
    </subcellularLocation>
</comment>
<evidence type="ECO:0000256" key="8">
    <source>
        <dbReference type="ARBA" id="ARBA00023204"/>
    </source>
</evidence>
<evidence type="ECO:0000256" key="11">
    <source>
        <dbReference type="RuleBase" id="RU003780"/>
    </source>
</evidence>
<dbReference type="SUPFAM" id="SSF52141">
    <property type="entry name" value="Uracil-DNA glycosylase-like"/>
    <property type="match status" value="1"/>
</dbReference>
<dbReference type="PANTHER" id="PTHR11264:SF0">
    <property type="entry name" value="URACIL-DNA GLYCOSYLASE"/>
    <property type="match status" value="1"/>
</dbReference>
<dbReference type="Pfam" id="PF03167">
    <property type="entry name" value="UDG"/>
    <property type="match status" value="1"/>
</dbReference>
<dbReference type="EMBL" id="AP013042">
    <property type="protein sequence ID" value="BAS67465.1"/>
    <property type="molecule type" value="Genomic_DNA"/>
</dbReference>
<dbReference type="Proteomes" id="UP000067399">
    <property type="component" value="Chromosome"/>
</dbReference>
<dbReference type="NCBIfam" id="NF003588">
    <property type="entry name" value="PRK05254.1-1"/>
    <property type="match status" value="1"/>
</dbReference>
<dbReference type="NCBIfam" id="NF003589">
    <property type="entry name" value="PRK05254.1-2"/>
    <property type="match status" value="1"/>
</dbReference>
<evidence type="ECO:0000256" key="9">
    <source>
        <dbReference type="HAMAP-Rule" id="MF_00148"/>
    </source>
</evidence>
<keyword evidence="8 9" id="KW-0234">DNA repair</keyword>
<dbReference type="OrthoDB" id="9804372at2"/>
<dbReference type="PROSITE" id="PS00130">
    <property type="entry name" value="U_DNA_GLYCOSYLASE"/>
    <property type="match status" value="1"/>
</dbReference>
<dbReference type="AlphaFoldDB" id="A0A0P0URJ7"/>
<feature type="domain" description="Uracil-DNA glycosylase-like" evidence="12">
    <location>
        <begin position="50"/>
        <end position="210"/>
    </location>
</feature>
<dbReference type="NCBIfam" id="NF003592">
    <property type="entry name" value="PRK05254.1-5"/>
    <property type="match status" value="1"/>
</dbReference>
<dbReference type="Gene3D" id="3.40.470.10">
    <property type="entry name" value="Uracil-DNA glycosylase-like domain"/>
    <property type="match status" value="1"/>
</dbReference>
<dbReference type="PANTHER" id="PTHR11264">
    <property type="entry name" value="URACIL-DNA GLYCOSYLASE"/>
    <property type="match status" value="1"/>
</dbReference>
<dbReference type="KEGG" id="ebh:BSEPE_0453"/>
<dbReference type="FunFam" id="3.40.470.10:FF:000001">
    <property type="entry name" value="Uracil-DNA glycosylase"/>
    <property type="match status" value="1"/>
</dbReference>
<dbReference type="HAMAP" id="MF_00148">
    <property type="entry name" value="UDG"/>
    <property type="match status" value="1"/>
</dbReference>
<proteinExistence type="inferred from homology"/>
<evidence type="ECO:0000256" key="5">
    <source>
        <dbReference type="ARBA" id="ARBA00018429"/>
    </source>
</evidence>
<keyword evidence="14" id="KW-1185">Reference proteome</keyword>
<organism evidence="13 14">
    <name type="scientific">endosymbiont of Bathymodiolus septemdierum str. Myojin knoll</name>
    <dbReference type="NCBI Taxonomy" id="1303921"/>
    <lineage>
        <taxon>Bacteria</taxon>
        <taxon>Pseudomonadati</taxon>
        <taxon>Pseudomonadota</taxon>
        <taxon>Gammaproteobacteria</taxon>
        <taxon>sulfur-oxidizing symbionts</taxon>
    </lineage>
</organism>
<evidence type="ECO:0000256" key="1">
    <source>
        <dbReference type="ARBA" id="ARBA00001400"/>
    </source>
</evidence>
<keyword evidence="9" id="KW-0963">Cytoplasm</keyword>
<keyword evidence="13" id="KW-0326">Glycosidase</keyword>
<protein>
    <recommendedName>
        <fullName evidence="5 9">Uracil-DNA glycosylase</fullName>
        <shortName evidence="9">UDG</shortName>
        <ecNumber evidence="4 9">3.2.2.27</ecNumber>
    </recommendedName>
</protein>
<evidence type="ECO:0000256" key="10">
    <source>
        <dbReference type="PROSITE-ProRule" id="PRU10072"/>
    </source>
</evidence>
<accession>A0A0P0URJ7</accession>
<dbReference type="NCBIfam" id="TIGR00628">
    <property type="entry name" value="ung"/>
    <property type="match status" value="1"/>
</dbReference>
<name>A0A0P0URJ7_9GAMM</name>
<gene>
    <name evidence="9 13" type="primary">ung</name>
    <name evidence="13" type="ORF">BSEPE_0453</name>
</gene>
<keyword evidence="6 9" id="KW-0227">DNA damage</keyword>
<keyword evidence="7 9" id="KW-0378">Hydrolase</keyword>
<comment type="catalytic activity">
    <reaction evidence="1 9 11">
        <text>Hydrolyzes single-stranded DNA or mismatched double-stranded DNA and polynucleotides, releasing free uracil.</text>
        <dbReference type="EC" id="3.2.2.27"/>
    </reaction>
</comment>
<evidence type="ECO:0000256" key="6">
    <source>
        <dbReference type="ARBA" id="ARBA00022763"/>
    </source>
</evidence>
<dbReference type="NCBIfam" id="NF003591">
    <property type="entry name" value="PRK05254.1-4"/>
    <property type="match status" value="1"/>
</dbReference>
<comment type="similarity">
    <text evidence="3 9 11">Belongs to the uracil-DNA glycosylase (UDG) superfamily. UNG family.</text>
</comment>
<feature type="active site" description="Proton acceptor" evidence="9 10">
    <location>
        <position position="65"/>
    </location>
</feature>
<dbReference type="GO" id="GO:0097510">
    <property type="term" value="P:base-excision repair, AP site formation via deaminated base removal"/>
    <property type="evidence" value="ECO:0007669"/>
    <property type="project" value="TreeGrafter"/>
</dbReference>
<evidence type="ECO:0000259" key="12">
    <source>
        <dbReference type="SMART" id="SM00986"/>
    </source>
</evidence>
<evidence type="ECO:0000313" key="14">
    <source>
        <dbReference type="Proteomes" id="UP000067399"/>
    </source>
</evidence>
<evidence type="ECO:0000256" key="4">
    <source>
        <dbReference type="ARBA" id="ARBA00012030"/>
    </source>
</evidence>
<reference evidence="13 14" key="2">
    <citation type="journal article" date="2016" name="ISME J.">
        <title>Heterogeneous composition of key metabolic gene clusters in a vent mussel symbiont population.</title>
        <authorList>
            <person name="Ikuta T."/>
            <person name="Takaki Y."/>
            <person name="Nagai Y."/>
            <person name="Shimamura S."/>
            <person name="Tsuda M."/>
            <person name="Kawagucci S."/>
            <person name="Aoki Y."/>
            <person name="Inoue K."/>
            <person name="Teruya M."/>
            <person name="Satou K."/>
            <person name="Teruya K."/>
            <person name="Shimoji M."/>
            <person name="Tamotsu H."/>
            <person name="Hirano T."/>
            <person name="Maruyama T."/>
            <person name="Yoshida T."/>
        </authorList>
    </citation>
    <scope>NUCLEOTIDE SEQUENCE [LARGE SCALE GENOMIC DNA]</scope>
    <source>
        <strain evidence="13 14">Myojin Knoll</strain>
    </source>
</reference>
<evidence type="ECO:0000256" key="3">
    <source>
        <dbReference type="ARBA" id="ARBA00008184"/>
    </source>
</evidence>
<dbReference type="CDD" id="cd10027">
    <property type="entry name" value="UDG-F1-like"/>
    <property type="match status" value="1"/>
</dbReference>